<reference evidence="2 3" key="1">
    <citation type="submission" date="2020-08" db="EMBL/GenBank/DDBJ databases">
        <title>Genomic Encyclopedia of Type Strains, Phase IV (KMG-IV): sequencing the most valuable type-strain genomes for metagenomic binning, comparative biology and taxonomic classification.</title>
        <authorList>
            <person name="Goeker M."/>
        </authorList>
    </citation>
    <scope>NUCLEOTIDE SEQUENCE [LARGE SCALE GENOMIC DNA]</scope>
    <source>
        <strain evidence="2 3">DSM 102255</strain>
    </source>
</reference>
<organism evidence="2 3">
    <name type="scientific">Sphingobium subterraneum</name>
    <dbReference type="NCBI Taxonomy" id="627688"/>
    <lineage>
        <taxon>Bacteria</taxon>
        <taxon>Pseudomonadati</taxon>
        <taxon>Pseudomonadota</taxon>
        <taxon>Alphaproteobacteria</taxon>
        <taxon>Sphingomonadales</taxon>
        <taxon>Sphingomonadaceae</taxon>
        <taxon>Sphingobium</taxon>
    </lineage>
</organism>
<comment type="caution">
    <text evidence="2">The sequence shown here is derived from an EMBL/GenBank/DDBJ whole genome shotgun (WGS) entry which is preliminary data.</text>
</comment>
<dbReference type="Proteomes" id="UP000552700">
    <property type="component" value="Unassembled WGS sequence"/>
</dbReference>
<gene>
    <name evidence="2" type="ORF">FHS92_003600</name>
</gene>
<name>A0A841J4W4_9SPHN</name>
<protein>
    <submittedName>
        <fullName evidence="2">Uncharacterized protein</fullName>
    </submittedName>
</protein>
<proteinExistence type="predicted"/>
<dbReference type="EMBL" id="JACIJP010000017">
    <property type="protein sequence ID" value="MBB6125834.1"/>
    <property type="molecule type" value="Genomic_DNA"/>
</dbReference>
<keyword evidence="3" id="KW-1185">Reference proteome</keyword>
<dbReference type="InterPro" id="IPR036259">
    <property type="entry name" value="MFS_trans_sf"/>
</dbReference>
<dbReference type="RefSeq" id="WP_062345268.1">
    <property type="nucleotide sequence ID" value="NZ_JACIJP010000017.1"/>
</dbReference>
<sequence length="65" mass="7032">MFTTMFSLMFASYSLGATGGPIVFAALASRTGNYDLALTMCWSSIAVLMIAILFLPRYNSAQRAV</sequence>
<keyword evidence="1" id="KW-0472">Membrane</keyword>
<dbReference type="AlphaFoldDB" id="A0A841J4W4"/>
<keyword evidence="1" id="KW-0812">Transmembrane</keyword>
<evidence type="ECO:0000256" key="1">
    <source>
        <dbReference type="SAM" id="Phobius"/>
    </source>
</evidence>
<feature type="transmembrane region" description="Helical" evidence="1">
    <location>
        <begin position="35"/>
        <end position="55"/>
    </location>
</feature>
<dbReference type="SUPFAM" id="SSF103473">
    <property type="entry name" value="MFS general substrate transporter"/>
    <property type="match status" value="1"/>
</dbReference>
<evidence type="ECO:0000313" key="2">
    <source>
        <dbReference type="EMBL" id="MBB6125834.1"/>
    </source>
</evidence>
<keyword evidence="1" id="KW-1133">Transmembrane helix</keyword>
<accession>A0A841J4W4</accession>
<evidence type="ECO:0000313" key="3">
    <source>
        <dbReference type="Proteomes" id="UP000552700"/>
    </source>
</evidence>